<dbReference type="HAMAP" id="MF_00518">
    <property type="entry name" value="Deacylase_Dtd"/>
    <property type="match status" value="1"/>
</dbReference>
<keyword evidence="4" id="KW-1185">Reference proteome</keyword>
<dbReference type="Gene3D" id="3.50.80.10">
    <property type="entry name" value="D-tyrosyl-tRNA(Tyr) deacylase"/>
    <property type="match status" value="1"/>
</dbReference>
<dbReference type="SUPFAM" id="SSF69500">
    <property type="entry name" value="DTD-like"/>
    <property type="match status" value="1"/>
</dbReference>
<keyword evidence="2" id="KW-0820">tRNA-binding</keyword>
<name>A0A0S7BMB3_9CHLR</name>
<reference evidence="3" key="1">
    <citation type="submission" date="2015-07" db="EMBL/GenBank/DDBJ databases">
        <title>Draft Genome Sequences of Anaerolinea thermolimosa IMO-1, Bellilinea caldifistulae GOMI-1, Leptolinea tardivitalis YMTK-2, Levilinea saccharolytica KIBI-1,Longilinea arvoryzae KOME-1, Previously Described as Members of the Anaerolineaceae (Chloroflexi).</title>
        <authorList>
            <person name="Sekiguchi Y."/>
            <person name="Ohashi A."/>
            <person name="Matsuura N."/>
            <person name="Tourlousse M.D."/>
        </authorList>
    </citation>
    <scope>NUCLEOTIDE SEQUENCE [LARGE SCALE GENOMIC DNA]</scope>
    <source>
        <strain evidence="3">KOME-1</strain>
    </source>
</reference>
<evidence type="ECO:0000313" key="3">
    <source>
        <dbReference type="EMBL" id="GAP15384.1"/>
    </source>
</evidence>
<dbReference type="RefSeq" id="WP_075074566.1">
    <property type="nucleotide sequence ID" value="NZ_DF967972.1"/>
</dbReference>
<dbReference type="InterPro" id="IPR003732">
    <property type="entry name" value="Daa-tRNA_deacyls_DTD"/>
</dbReference>
<comment type="catalytic activity">
    <reaction evidence="2">
        <text>glycyl-tRNA(Ala) + H2O = tRNA(Ala) + glycine + H(+)</text>
        <dbReference type="Rhea" id="RHEA:53744"/>
        <dbReference type="Rhea" id="RHEA-COMP:9657"/>
        <dbReference type="Rhea" id="RHEA-COMP:13640"/>
        <dbReference type="ChEBI" id="CHEBI:15377"/>
        <dbReference type="ChEBI" id="CHEBI:15378"/>
        <dbReference type="ChEBI" id="CHEBI:57305"/>
        <dbReference type="ChEBI" id="CHEBI:78442"/>
        <dbReference type="ChEBI" id="CHEBI:78522"/>
    </reaction>
</comment>
<dbReference type="OrthoDB" id="9801395at2"/>
<dbReference type="Pfam" id="PF02580">
    <property type="entry name" value="Tyr_Deacylase"/>
    <property type="match status" value="1"/>
</dbReference>
<dbReference type="NCBIfam" id="TIGR00256">
    <property type="entry name" value="D-aminoacyl-tRNA deacylase"/>
    <property type="match status" value="1"/>
</dbReference>
<dbReference type="EC" id="3.1.1.96" evidence="2"/>
<dbReference type="PANTHER" id="PTHR10472:SF5">
    <property type="entry name" value="D-AMINOACYL-TRNA DEACYLASE 1"/>
    <property type="match status" value="1"/>
</dbReference>
<dbReference type="InterPro" id="IPR023509">
    <property type="entry name" value="DTD-like_sf"/>
</dbReference>
<dbReference type="CDD" id="cd00563">
    <property type="entry name" value="Dtyr_deacylase"/>
    <property type="match status" value="1"/>
</dbReference>
<keyword evidence="2" id="KW-0963">Cytoplasm</keyword>
<comment type="domain">
    <text evidence="2">A Gly-cisPro motif from one monomer fits into the active site of the other monomer to allow specific chiral rejection of L-amino acids.</text>
</comment>
<evidence type="ECO:0000256" key="1">
    <source>
        <dbReference type="ARBA" id="ARBA00009673"/>
    </source>
</evidence>
<proteinExistence type="inferred from homology"/>
<accession>A0A0S7BMB3</accession>
<feature type="short sequence motif" description="Gly-cisPro motif, important for rejection of L-amino acids" evidence="2">
    <location>
        <begin position="137"/>
        <end position="138"/>
    </location>
</feature>
<comment type="function">
    <text evidence="2">An aminoacyl-tRNA editing enzyme that deacylates mischarged D-aminoacyl-tRNAs. Also deacylates mischarged glycyl-tRNA(Ala), protecting cells against glycine mischarging by AlaRS. Acts via tRNA-based rather than protein-based catalysis; rejects L-amino acids rather than detecting D-amino acids in the active site. By recycling D-aminoacyl-tRNA to D-amino acids and free tRNA molecules, this enzyme counteracts the toxicity associated with the formation of D-aminoacyl-tRNA entities in vivo and helps enforce protein L-homochirality.</text>
</comment>
<evidence type="ECO:0000313" key="4">
    <source>
        <dbReference type="Proteomes" id="UP000055060"/>
    </source>
</evidence>
<evidence type="ECO:0000256" key="2">
    <source>
        <dbReference type="HAMAP-Rule" id="MF_00518"/>
    </source>
</evidence>
<gene>
    <name evidence="2" type="primary">dtd</name>
    <name evidence="3" type="ORF">LARV_03170</name>
</gene>
<dbReference type="AlphaFoldDB" id="A0A0S7BMB3"/>
<dbReference type="GO" id="GO:0051500">
    <property type="term" value="F:D-tyrosyl-tRNA(Tyr) deacylase activity"/>
    <property type="evidence" value="ECO:0007669"/>
    <property type="project" value="TreeGrafter"/>
</dbReference>
<comment type="similarity">
    <text evidence="1 2">Belongs to the DTD family.</text>
</comment>
<dbReference type="EMBL" id="DF967972">
    <property type="protein sequence ID" value="GAP15384.1"/>
    <property type="molecule type" value="Genomic_DNA"/>
</dbReference>
<comment type="subunit">
    <text evidence="2">Homodimer.</text>
</comment>
<comment type="subcellular location">
    <subcellularLocation>
        <location evidence="2">Cytoplasm</location>
    </subcellularLocation>
</comment>
<organism evidence="3">
    <name type="scientific">Longilinea arvoryzae</name>
    <dbReference type="NCBI Taxonomy" id="360412"/>
    <lineage>
        <taxon>Bacteria</taxon>
        <taxon>Bacillati</taxon>
        <taxon>Chloroflexota</taxon>
        <taxon>Anaerolineae</taxon>
        <taxon>Anaerolineales</taxon>
        <taxon>Anaerolineaceae</taxon>
        <taxon>Longilinea</taxon>
    </lineage>
</organism>
<sequence length="145" mass="15671">MRAVVQRVTHGKVSVDGRSVAEIGLGLVILLGIGPGDEKEKARALVRKISMLRIFGDADDKMNLSCKDVGGQAIVVSQFTLYADTRRGNRPSFTEAAPPDLARPLCDRFAQLLTEAGIPAQQGEFGAYMQVQIENDGPVTIVFEI</sequence>
<keyword evidence="2" id="KW-0378">Hydrolase</keyword>
<dbReference type="STRING" id="360412.LARV_03170"/>
<keyword evidence="2" id="KW-0694">RNA-binding</keyword>
<dbReference type="PANTHER" id="PTHR10472">
    <property type="entry name" value="D-TYROSYL-TRNA TYR DEACYLASE"/>
    <property type="match status" value="1"/>
</dbReference>
<dbReference type="GO" id="GO:0106026">
    <property type="term" value="F:Gly-tRNA(Ala) deacylase activity"/>
    <property type="evidence" value="ECO:0007669"/>
    <property type="project" value="UniProtKB-UniRule"/>
</dbReference>
<comment type="catalytic activity">
    <reaction evidence="2">
        <text>a D-aminoacyl-tRNA + H2O = a tRNA + a D-alpha-amino acid + H(+)</text>
        <dbReference type="Rhea" id="RHEA:13953"/>
        <dbReference type="Rhea" id="RHEA-COMP:10123"/>
        <dbReference type="Rhea" id="RHEA-COMP:10124"/>
        <dbReference type="ChEBI" id="CHEBI:15377"/>
        <dbReference type="ChEBI" id="CHEBI:15378"/>
        <dbReference type="ChEBI" id="CHEBI:59871"/>
        <dbReference type="ChEBI" id="CHEBI:78442"/>
        <dbReference type="ChEBI" id="CHEBI:79333"/>
        <dbReference type="EC" id="3.1.1.96"/>
    </reaction>
</comment>
<dbReference type="GO" id="GO:0005737">
    <property type="term" value="C:cytoplasm"/>
    <property type="evidence" value="ECO:0007669"/>
    <property type="project" value="UniProtKB-SubCell"/>
</dbReference>
<dbReference type="GO" id="GO:0043908">
    <property type="term" value="F:Ser(Gly)-tRNA(Ala) hydrolase activity"/>
    <property type="evidence" value="ECO:0007669"/>
    <property type="project" value="UniProtKB-UniRule"/>
</dbReference>
<dbReference type="GO" id="GO:0019478">
    <property type="term" value="P:D-amino acid catabolic process"/>
    <property type="evidence" value="ECO:0007669"/>
    <property type="project" value="UniProtKB-UniRule"/>
</dbReference>
<dbReference type="EC" id="3.1.1.-" evidence="2"/>
<protein>
    <recommendedName>
        <fullName evidence="2">D-aminoacyl-tRNA deacylase</fullName>
        <shortName evidence="2">DTD</shortName>
        <ecNumber evidence="2">3.1.1.96</ecNumber>
    </recommendedName>
    <alternativeName>
        <fullName evidence="2">Gly-tRNA(Ala) deacylase</fullName>
        <ecNumber evidence="2">3.1.1.-</ecNumber>
    </alternativeName>
</protein>
<dbReference type="FunFam" id="3.50.80.10:FF:000001">
    <property type="entry name" value="D-aminoacyl-tRNA deacylase"/>
    <property type="match status" value="1"/>
</dbReference>
<dbReference type="GO" id="GO:0000049">
    <property type="term" value="F:tRNA binding"/>
    <property type="evidence" value="ECO:0007669"/>
    <property type="project" value="UniProtKB-UniRule"/>
</dbReference>
<dbReference type="Proteomes" id="UP000055060">
    <property type="component" value="Unassembled WGS sequence"/>
</dbReference>